<evidence type="ECO:0000256" key="1">
    <source>
        <dbReference type="SAM" id="MobiDB-lite"/>
    </source>
</evidence>
<sequence>MNKPNVDLPQDWPRHLNSDAVVSSVQAVPPTGEALLDFRRMHSDTFEQFCWWLLKKGHSLTGCKRLGGNGTYQAGIDLFAFDEQQPDRLNVFECKAWQKFDPTSLTDAVSAFLNGSWVSLTNSFTIILAQEDISGTPLAQRWLEEKKRLKQAGIDGDIWTAHTLTLKVQAHPDILSKFFPWAAVETYANQWMERVAFYELVSKAFFDPRERVARWARDLAARTGINGHAGVPGCDSPELTAPADSGLDHRRDDMHEEKPSLEIDGIYRNVSQHGDSWHFKGPWFSLSAILPGQRFTHASAAINLNRPDVEGMTLTVDHKWLLQQFLFGTGAPLTSRYRGFIVGTMPDSPGRYAVDFPHCRLALQEDGVREIAGAADLLTGVMRASLDARETAWSAVNFPFVKWSGVKVAMATIDADVWSEIGRFAEQHDVSNGTTPWHMFDGNSYVLKPFHDSANEDFDAGYHGVFYATKIEGLSYGNDVVLLWQPDALHLGQTFSKRGWWSCELAFQWLNEALLPEVKRRVFERIFHSRWKRVFHSRRANAFAAHLDRLFVARDLRRPPLIRNENWSGGILESVTELQQFFHIAGTPEPYIRQHEIDDLYRSVAVIAQGRRGYVGFVRSKLGLDRSPNDHEDLIHAIHEHVHGGRVVANCAVADNAFRAMLEMLGDSDAWLSTEQQAMVRRSITPFARLRDDAVLVERHTKWL</sequence>
<accession>A0ABX7ZBP8</accession>
<keyword evidence="3" id="KW-1185">Reference proteome</keyword>
<name>A0ABX7ZBP8_9RALS</name>
<evidence type="ECO:0000313" key="2">
    <source>
        <dbReference type="EMBL" id="QUP52690.1"/>
    </source>
</evidence>
<reference evidence="2 3" key="1">
    <citation type="journal article" date="2021" name="Phytopathology">
        <title>Complete genome sequence of Ralstonia syzygii subsp. indonesiensis strain LLRS-1, isolated from wilted tobacco in China.</title>
        <authorList>
            <person name="Lu C.H."/>
            <person name="Li J.Y."/>
            <person name="Mi M.G."/>
            <person name="Lin Z.L."/>
            <person name="Jiang N."/>
            <person name="Gai X."/>
            <person name="Ma J.H."/>
            <person name="Lei L.P."/>
            <person name="Xia Z.Y."/>
        </authorList>
    </citation>
    <scope>NUCLEOTIDE SEQUENCE [LARGE SCALE GENOMIC DNA]</scope>
    <source>
        <strain evidence="2 3">LLRS-1</strain>
    </source>
</reference>
<evidence type="ECO:0008006" key="4">
    <source>
        <dbReference type="Google" id="ProtNLM"/>
    </source>
</evidence>
<proteinExistence type="predicted"/>
<feature type="region of interest" description="Disordered" evidence="1">
    <location>
        <begin position="230"/>
        <end position="252"/>
    </location>
</feature>
<dbReference type="EMBL" id="CP046729">
    <property type="protein sequence ID" value="QUP52690.1"/>
    <property type="molecule type" value="Genomic_DNA"/>
</dbReference>
<dbReference type="RefSeq" id="WP_211904436.1">
    <property type="nucleotide sequence ID" value="NZ_CP046729.1"/>
</dbReference>
<dbReference type="Proteomes" id="UP000677898">
    <property type="component" value="Chromosome"/>
</dbReference>
<gene>
    <name evidence="2" type="ORF">GO998_02450</name>
</gene>
<evidence type="ECO:0000313" key="3">
    <source>
        <dbReference type="Proteomes" id="UP000677898"/>
    </source>
</evidence>
<protein>
    <recommendedName>
        <fullName evidence="4">Restriction endonuclease</fullName>
    </recommendedName>
</protein>
<organism evidence="2 3">
    <name type="scientific">Ralstonia syzygii</name>
    <dbReference type="NCBI Taxonomy" id="28097"/>
    <lineage>
        <taxon>Bacteria</taxon>
        <taxon>Pseudomonadati</taxon>
        <taxon>Pseudomonadota</taxon>
        <taxon>Betaproteobacteria</taxon>
        <taxon>Burkholderiales</taxon>
        <taxon>Burkholderiaceae</taxon>
        <taxon>Ralstonia</taxon>
        <taxon>Ralstonia solanacearum species complex</taxon>
    </lineage>
</organism>